<sequence length="300" mass="32156">GYPSGRGLCRRAPARQRPRDGGDLTSGPGEGTAAPPVRPQAPDPARARSHHRDVQPEGRRRQDDVHHQPGCGTHRVRPARAAHRPGPAGRAVGRPGHPRPEHGPDDLQRPHGAEDHAGRRPRAHRHPGPGPRPQQHRPLGRRGAAGQRGRPRADPAPGARRRARRLRLHPHRLPALAGPADGERADGGAGRHHPAGVRVLLAARGGPARRHDRQGQGAAQPVAGDLRDPRDDVRLADGALPRGVQPGRRGLRRRRLPDRHPAHRAVPGDHGRRPADHHVGAHLVGRLGVPRPCQGGAGTV</sequence>
<feature type="region of interest" description="Disordered" evidence="1">
    <location>
        <begin position="1"/>
        <end position="192"/>
    </location>
</feature>
<feature type="compositionally biased region" description="Basic residues" evidence="1">
    <location>
        <begin position="249"/>
        <end position="263"/>
    </location>
</feature>
<name>A0A6J4JBQ2_9ACTN</name>
<feature type="compositionally biased region" description="Basic residues" evidence="1">
    <location>
        <begin position="74"/>
        <end position="83"/>
    </location>
</feature>
<organism evidence="2">
    <name type="scientific">uncultured Blastococcus sp</name>
    <dbReference type="NCBI Taxonomy" id="217144"/>
    <lineage>
        <taxon>Bacteria</taxon>
        <taxon>Bacillati</taxon>
        <taxon>Actinomycetota</taxon>
        <taxon>Actinomycetes</taxon>
        <taxon>Geodermatophilales</taxon>
        <taxon>Geodermatophilaceae</taxon>
        <taxon>Blastococcus</taxon>
        <taxon>environmental samples</taxon>
    </lineage>
</organism>
<dbReference type="AlphaFoldDB" id="A0A6J4JBQ2"/>
<feature type="compositionally biased region" description="Basic and acidic residues" evidence="1">
    <location>
        <begin position="52"/>
        <end position="67"/>
    </location>
</feature>
<feature type="compositionally biased region" description="Basic and acidic residues" evidence="1">
    <location>
        <begin position="98"/>
        <end position="118"/>
    </location>
</feature>
<reference evidence="2" key="1">
    <citation type="submission" date="2020-02" db="EMBL/GenBank/DDBJ databases">
        <authorList>
            <person name="Meier V. D."/>
        </authorList>
    </citation>
    <scope>NUCLEOTIDE SEQUENCE</scope>
    <source>
        <strain evidence="2">AVDCRST_MAG52</strain>
    </source>
</reference>
<evidence type="ECO:0000313" key="2">
    <source>
        <dbReference type="EMBL" id="CAA9273826.1"/>
    </source>
</evidence>
<feature type="non-terminal residue" evidence="2">
    <location>
        <position position="1"/>
    </location>
</feature>
<protein>
    <submittedName>
        <fullName evidence="2">ParA-like protein</fullName>
    </submittedName>
</protein>
<feature type="compositionally biased region" description="Basic residues" evidence="1">
    <location>
        <begin position="159"/>
        <end position="172"/>
    </location>
</feature>
<gene>
    <name evidence="2" type="ORF">AVDCRST_MAG52-3667</name>
</gene>
<dbReference type="EMBL" id="CADCTN010000230">
    <property type="protein sequence ID" value="CAA9273826.1"/>
    <property type="molecule type" value="Genomic_DNA"/>
</dbReference>
<feature type="region of interest" description="Disordered" evidence="1">
    <location>
        <begin position="206"/>
        <end position="275"/>
    </location>
</feature>
<feature type="compositionally biased region" description="Basic and acidic residues" evidence="1">
    <location>
        <begin position="225"/>
        <end position="235"/>
    </location>
</feature>
<accession>A0A6J4JBQ2</accession>
<feature type="compositionally biased region" description="Low complexity" evidence="1">
    <location>
        <begin position="84"/>
        <end position="95"/>
    </location>
</feature>
<evidence type="ECO:0000256" key="1">
    <source>
        <dbReference type="SAM" id="MobiDB-lite"/>
    </source>
</evidence>
<proteinExistence type="predicted"/>
<feature type="non-terminal residue" evidence="2">
    <location>
        <position position="300"/>
    </location>
</feature>
<feature type="compositionally biased region" description="Basic and acidic residues" evidence="1">
    <location>
        <begin position="266"/>
        <end position="275"/>
    </location>
</feature>